<reference evidence="2" key="1">
    <citation type="submission" date="2016-09" db="EMBL/GenBank/DDBJ databases">
        <authorList>
            <person name="Wibberg D."/>
        </authorList>
    </citation>
    <scope>NUCLEOTIDE SEQUENCE [LARGE SCALE GENOMIC DNA]</scope>
</reference>
<gene>
    <name evidence="1" type="ORF">KARMA_2146</name>
</gene>
<keyword evidence="2" id="KW-1185">Reference proteome</keyword>
<evidence type="ECO:0000313" key="1">
    <source>
        <dbReference type="EMBL" id="SCM67939.1"/>
    </source>
</evidence>
<dbReference type="AlphaFoldDB" id="A0A1M4MZA5"/>
<name>A0A1M4MZA5_9RHOB</name>
<evidence type="ECO:0000313" key="2">
    <source>
        <dbReference type="Proteomes" id="UP000184085"/>
    </source>
</evidence>
<evidence type="ECO:0008006" key="3">
    <source>
        <dbReference type="Google" id="ProtNLM"/>
    </source>
</evidence>
<protein>
    <recommendedName>
        <fullName evidence="3">Phage tail assembly chaperone</fullName>
    </recommendedName>
</protein>
<sequence>MTAFDFNGMLRVALAELKLSPSVFWAMTPYEFMTMTGRTPADMPMVRARFDVLSRAFPDTKENDHDRGSE</sequence>
<dbReference type="EMBL" id="FMJB01000050">
    <property type="protein sequence ID" value="SCM67939.1"/>
    <property type="molecule type" value="Genomic_DNA"/>
</dbReference>
<dbReference type="Proteomes" id="UP000184085">
    <property type="component" value="Unassembled WGS sequence"/>
</dbReference>
<accession>A0A1M4MZA5</accession>
<dbReference type="Pfam" id="PF09550">
    <property type="entry name" value="Phage_TAC_6"/>
    <property type="match status" value="1"/>
</dbReference>
<dbReference type="InterPro" id="IPR019056">
    <property type="entry name" value="Phage_TAC_6"/>
</dbReference>
<organism evidence="1 2">
    <name type="scientific">Donghicola eburneus</name>
    <dbReference type="NCBI Taxonomy" id="393278"/>
    <lineage>
        <taxon>Bacteria</taxon>
        <taxon>Pseudomonadati</taxon>
        <taxon>Pseudomonadota</taxon>
        <taxon>Alphaproteobacteria</taxon>
        <taxon>Rhodobacterales</taxon>
        <taxon>Roseobacteraceae</taxon>
        <taxon>Donghicola</taxon>
    </lineage>
</organism>
<dbReference type="RefSeq" id="WP_072706575.1">
    <property type="nucleotide sequence ID" value="NZ_FMJB01000050.1"/>
</dbReference>
<proteinExistence type="predicted"/>